<dbReference type="AlphaFoldDB" id="A0A9Q3IVT0"/>
<accession>A0A9Q3IVT0</accession>
<dbReference type="OrthoDB" id="2518964at2759"/>
<reference evidence="1" key="1">
    <citation type="submission" date="2021-03" db="EMBL/GenBank/DDBJ databases">
        <title>Draft genome sequence of rust myrtle Austropuccinia psidii MF-1, a brazilian biotype.</title>
        <authorList>
            <person name="Quecine M.C."/>
            <person name="Pachon D.M.R."/>
            <person name="Bonatelli M.L."/>
            <person name="Correr F.H."/>
            <person name="Franceschini L.M."/>
            <person name="Leite T.F."/>
            <person name="Margarido G.R.A."/>
            <person name="Almeida C.A."/>
            <person name="Ferrarezi J.A."/>
            <person name="Labate C.A."/>
        </authorList>
    </citation>
    <scope>NUCLEOTIDE SEQUENCE</scope>
    <source>
        <strain evidence="1">MF-1</strain>
    </source>
</reference>
<evidence type="ECO:0000313" key="2">
    <source>
        <dbReference type="Proteomes" id="UP000765509"/>
    </source>
</evidence>
<keyword evidence="2" id="KW-1185">Reference proteome</keyword>
<organism evidence="1 2">
    <name type="scientific">Austropuccinia psidii MF-1</name>
    <dbReference type="NCBI Taxonomy" id="1389203"/>
    <lineage>
        <taxon>Eukaryota</taxon>
        <taxon>Fungi</taxon>
        <taxon>Dikarya</taxon>
        <taxon>Basidiomycota</taxon>
        <taxon>Pucciniomycotina</taxon>
        <taxon>Pucciniomycetes</taxon>
        <taxon>Pucciniales</taxon>
        <taxon>Sphaerophragmiaceae</taxon>
        <taxon>Austropuccinia</taxon>
    </lineage>
</organism>
<comment type="caution">
    <text evidence="1">The sequence shown here is derived from an EMBL/GenBank/DDBJ whole genome shotgun (WGS) entry which is preliminary data.</text>
</comment>
<sequence>MIHAWTTCFIGDEGYFIKTEKDNDYWRNLVALSFIHNSVERQLFDSITNRIVMPNTRTIYQAIKNLSSKSSWSSIIHHTNTIFCQTTALRNINQREIELGEAVEAIENQIGPLDGNKIITLSLFFSVPHLQEQITAALDTRLSASPLLAIQSEDILDMIPQMSNPLTRETLDGPIDLSRIESEKKEFKRDEH</sequence>
<proteinExistence type="predicted"/>
<dbReference type="EMBL" id="AVOT02056926">
    <property type="protein sequence ID" value="MBW0551145.1"/>
    <property type="molecule type" value="Genomic_DNA"/>
</dbReference>
<dbReference type="Proteomes" id="UP000765509">
    <property type="component" value="Unassembled WGS sequence"/>
</dbReference>
<gene>
    <name evidence="1" type="ORF">O181_090860</name>
</gene>
<protein>
    <submittedName>
        <fullName evidence="1">Uncharacterized protein</fullName>
    </submittedName>
</protein>
<evidence type="ECO:0000313" key="1">
    <source>
        <dbReference type="EMBL" id="MBW0551145.1"/>
    </source>
</evidence>
<name>A0A9Q3IVT0_9BASI</name>